<gene>
    <name evidence="2" type="ORF">ECPE_LOCUS13637</name>
</gene>
<name>A0A183B350_9TREM</name>
<evidence type="ECO:0000313" key="4">
    <source>
        <dbReference type="WBParaSite" id="ECPE_0001367501-mRNA-1"/>
    </source>
</evidence>
<proteinExistence type="predicted"/>
<dbReference type="GO" id="GO:0003676">
    <property type="term" value="F:nucleic acid binding"/>
    <property type="evidence" value="ECO:0007669"/>
    <property type="project" value="InterPro"/>
</dbReference>
<keyword evidence="3" id="KW-1185">Reference proteome</keyword>
<dbReference type="EMBL" id="UZAN01055573">
    <property type="protein sequence ID" value="VDP90909.1"/>
    <property type="molecule type" value="Genomic_DNA"/>
</dbReference>
<evidence type="ECO:0000313" key="2">
    <source>
        <dbReference type="EMBL" id="VDP90909.1"/>
    </source>
</evidence>
<dbReference type="InterPro" id="IPR000467">
    <property type="entry name" value="G_patch_dom"/>
</dbReference>
<dbReference type="PROSITE" id="PS50174">
    <property type="entry name" value="G_PATCH"/>
    <property type="match status" value="1"/>
</dbReference>
<reference evidence="2 3" key="2">
    <citation type="submission" date="2018-11" db="EMBL/GenBank/DDBJ databases">
        <authorList>
            <consortium name="Pathogen Informatics"/>
        </authorList>
    </citation>
    <scope>NUCLEOTIDE SEQUENCE [LARGE SCALE GENOMIC DNA]</scope>
    <source>
        <strain evidence="2 3">Egypt</strain>
    </source>
</reference>
<accession>A0A183B350</accession>
<dbReference type="OrthoDB" id="5842926at2759"/>
<reference evidence="4" key="1">
    <citation type="submission" date="2016-06" db="UniProtKB">
        <authorList>
            <consortium name="WormBaseParasite"/>
        </authorList>
    </citation>
    <scope>IDENTIFICATION</scope>
</reference>
<dbReference type="Proteomes" id="UP000272942">
    <property type="component" value="Unassembled WGS sequence"/>
</dbReference>
<dbReference type="WBParaSite" id="ECPE_0001367501-mRNA-1">
    <property type="protein sequence ID" value="ECPE_0001367501-mRNA-1"/>
    <property type="gene ID" value="ECPE_0001367501"/>
</dbReference>
<sequence length="150" mass="16528">MGWNPGSRLGPTDTTQNVARKGLLCPIEVNEQTLGSRNRPGLGYYGPPCVNYSINPGQGVKSVYIRTVFDKPETVMQRSGLGLKKSLVRRDDPQLVLKYRQKPEREKSEASTSNLQFIPLNRTVILNPHGIVSKEGISFVSGGFLNPSSK</sequence>
<dbReference type="AlphaFoldDB" id="A0A183B350"/>
<evidence type="ECO:0000313" key="3">
    <source>
        <dbReference type="Proteomes" id="UP000272942"/>
    </source>
</evidence>
<evidence type="ECO:0000259" key="1">
    <source>
        <dbReference type="PROSITE" id="PS50174"/>
    </source>
</evidence>
<organism evidence="4">
    <name type="scientific">Echinostoma caproni</name>
    <dbReference type="NCBI Taxonomy" id="27848"/>
    <lineage>
        <taxon>Eukaryota</taxon>
        <taxon>Metazoa</taxon>
        <taxon>Spiralia</taxon>
        <taxon>Lophotrochozoa</taxon>
        <taxon>Platyhelminthes</taxon>
        <taxon>Trematoda</taxon>
        <taxon>Digenea</taxon>
        <taxon>Plagiorchiida</taxon>
        <taxon>Echinostomata</taxon>
        <taxon>Echinostomatoidea</taxon>
        <taxon>Echinostomatidae</taxon>
        <taxon>Echinostoma</taxon>
    </lineage>
</organism>
<feature type="domain" description="G-patch" evidence="1">
    <location>
        <begin position="1"/>
        <end position="47"/>
    </location>
</feature>
<protein>
    <submittedName>
        <fullName evidence="4">G-patch domain-containing protein</fullName>
    </submittedName>
</protein>